<dbReference type="PANTHER" id="PTHR30441:SF4">
    <property type="entry name" value="PROTEIN ASMA"/>
    <property type="match status" value="1"/>
</dbReference>
<dbReference type="GO" id="GO:0005886">
    <property type="term" value="C:plasma membrane"/>
    <property type="evidence" value="ECO:0007669"/>
    <property type="project" value="TreeGrafter"/>
</dbReference>
<protein>
    <submittedName>
        <fullName evidence="4">AsmA family protein</fullName>
    </submittedName>
</protein>
<feature type="coiled-coil region" evidence="1">
    <location>
        <begin position="580"/>
        <end position="626"/>
    </location>
</feature>
<organism evidence="4 5">
    <name type="scientific">Cognatishimia activa</name>
    <dbReference type="NCBI Taxonomy" id="1715691"/>
    <lineage>
        <taxon>Bacteria</taxon>
        <taxon>Pseudomonadati</taxon>
        <taxon>Pseudomonadota</taxon>
        <taxon>Alphaproteobacteria</taxon>
        <taxon>Rhodobacterales</taxon>
        <taxon>Paracoccaceae</taxon>
        <taxon>Cognatishimia</taxon>
    </lineage>
</organism>
<dbReference type="AlphaFoldDB" id="A0A975I6E8"/>
<dbReference type="RefSeq" id="WP_209355587.1">
    <property type="nucleotide sequence ID" value="NZ_CP060010.1"/>
</dbReference>
<reference evidence="4" key="1">
    <citation type="submission" date="2020-07" db="EMBL/GenBank/DDBJ databases">
        <title>Genome sequences of bacteria associated with the marine, planktonic diatom Thalassiosira profunda strain ECT2AJA-044.</title>
        <authorList>
            <person name="Gargas C.B."/>
            <person name="Roberts W.R."/>
            <person name="Alverson A.J."/>
        </authorList>
    </citation>
    <scope>NUCLEOTIDE SEQUENCE</scope>
    <source>
        <strain evidence="4">ECT2AJA-044</strain>
    </source>
</reference>
<feature type="domain" description="AsmA" evidence="3">
    <location>
        <begin position="336"/>
        <end position="518"/>
    </location>
</feature>
<evidence type="ECO:0000256" key="2">
    <source>
        <dbReference type="SAM" id="Phobius"/>
    </source>
</evidence>
<name>A0A975I6E8_9RHOB</name>
<dbReference type="InterPro" id="IPR007844">
    <property type="entry name" value="AsmA"/>
</dbReference>
<keyword evidence="2" id="KW-1133">Transmembrane helix</keyword>
<dbReference type="Proteomes" id="UP000665026">
    <property type="component" value="Chromosome"/>
</dbReference>
<dbReference type="PANTHER" id="PTHR30441">
    <property type="entry name" value="DUF748 DOMAIN-CONTAINING PROTEIN"/>
    <property type="match status" value="1"/>
</dbReference>
<dbReference type="InterPro" id="IPR052894">
    <property type="entry name" value="AsmA-related"/>
</dbReference>
<keyword evidence="2" id="KW-0812">Transmembrane</keyword>
<evidence type="ECO:0000313" key="5">
    <source>
        <dbReference type="Proteomes" id="UP000665026"/>
    </source>
</evidence>
<keyword evidence="2" id="KW-0472">Membrane</keyword>
<feature type="transmembrane region" description="Helical" evidence="2">
    <location>
        <begin position="7"/>
        <end position="26"/>
    </location>
</feature>
<gene>
    <name evidence="4" type="ORF">HZ995_10365</name>
</gene>
<feature type="domain" description="AsmA" evidence="3">
    <location>
        <begin position="1"/>
        <end position="168"/>
    </location>
</feature>
<keyword evidence="1" id="KW-0175">Coiled coil</keyword>
<evidence type="ECO:0000259" key="3">
    <source>
        <dbReference type="Pfam" id="PF05170"/>
    </source>
</evidence>
<evidence type="ECO:0000313" key="4">
    <source>
        <dbReference type="EMBL" id="QTN34902.1"/>
    </source>
</evidence>
<dbReference type="EMBL" id="CP060010">
    <property type="protein sequence ID" value="QTN34902.1"/>
    <property type="molecule type" value="Genomic_DNA"/>
</dbReference>
<proteinExistence type="predicted"/>
<sequence length="639" mass="66333">MFRILRILLSIVAVLVIAIGALIFFLPGEQIARLASDQLKEQFGRDLTIEGDVQLSFFPTLGISTGPVTLSNASWSSNGPMFQAQGAKIGVDAMALIGGNTHIKNITLTAPDILLEQNGAGQANWDDFTGQSAADATAATDEGAEEGAAFTLDQIQITNARIRYLDPNGTNVDIPDLTADFGWGEGAATLAATVVMGGAPIDASIEIGDLNDLIAGDVTQVKLAADVGQNKLSFDGLASTTPEADGQFSAELPNPSELFAALGQADAGLPPTDFKGLVTLTKDSVFSLRGGRITLDGNDLSAEADVNFSGKPNVVASISAGALDLKPYLGGETAGASSSEASAGWPTDPIDASALGLFDGKITLSASSIDLGSLNFGSSRVAIDVDNSRAVATLHQLTGYEGTVTGQFVANNRSGFSVGGDMTMSDLALQGLLSDLIGSDRFTGAANARMAFVGSGSSVDAIMNSLRGDGSLSVGNGTISGLDLDQLFRGRPNSGTTIFDSMSASWTIDAGVLTNNDLLMDLPNVQAKGAGTIGLGAQNLDYTFTPQLKNESDTGFSFPVRVTGPWASPSIRPDLEAVAKQNFQEEIDKLEDKAVEAVADRLGTTADQVENLGQNLEQELQNKLEEEVGNRLKNLLGGN</sequence>
<dbReference type="KEGG" id="cact:HZ995_10365"/>
<dbReference type="GO" id="GO:0090313">
    <property type="term" value="P:regulation of protein targeting to membrane"/>
    <property type="evidence" value="ECO:0007669"/>
    <property type="project" value="TreeGrafter"/>
</dbReference>
<evidence type="ECO:0000256" key="1">
    <source>
        <dbReference type="SAM" id="Coils"/>
    </source>
</evidence>
<accession>A0A975I6E8</accession>
<dbReference type="Pfam" id="PF05170">
    <property type="entry name" value="AsmA"/>
    <property type="match status" value="2"/>
</dbReference>